<name>A0A0S4QYC3_9ACTN</name>
<dbReference type="InterPro" id="IPR004378">
    <property type="entry name" value="F420H2_quin_Rdtase"/>
</dbReference>
<evidence type="ECO:0000313" key="1">
    <source>
        <dbReference type="EMBL" id="CUU60094.1"/>
    </source>
</evidence>
<protein>
    <submittedName>
        <fullName evidence="1">Deazaflavin-dependent oxidoreductase, nitroreductase family</fullName>
    </submittedName>
</protein>
<dbReference type="Pfam" id="PF04075">
    <property type="entry name" value="F420H2_quin_red"/>
    <property type="match status" value="1"/>
</dbReference>
<dbReference type="EMBL" id="FAOZ01000035">
    <property type="protein sequence ID" value="CUU60094.1"/>
    <property type="molecule type" value="Genomic_DNA"/>
</dbReference>
<dbReference type="Gene3D" id="2.30.110.10">
    <property type="entry name" value="Electron Transport, Fmn-binding Protein, Chain A"/>
    <property type="match status" value="1"/>
</dbReference>
<evidence type="ECO:0000313" key="2">
    <source>
        <dbReference type="Proteomes" id="UP000198802"/>
    </source>
</evidence>
<accession>A0A0S4QYC3</accession>
<dbReference type="GO" id="GO:0016491">
    <property type="term" value="F:oxidoreductase activity"/>
    <property type="evidence" value="ECO:0007669"/>
    <property type="project" value="InterPro"/>
</dbReference>
<dbReference type="Proteomes" id="UP000198802">
    <property type="component" value="Unassembled WGS sequence"/>
</dbReference>
<sequence length="162" mass="17815">MSSNADSAANAGEARHYRQPGWFTRKVANRAVALVNGLGLSVWGSRMLEVRGRSSGQIRRVPVNLLTLDGRQYLVSARGHGQWVRNVRAADGELALVLGRRRSSYQAVELTGPEQVPVLRAYLVKWKAEVGAFFEGVGPESSDEELARIAPRHPVFALTPLR</sequence>
<organism evidence="1 2">
    <name type="scientific">Parafrankia irregularis</name>
    <dbReference type="NCBI Taxonomy" id="795642"/>
    <lineage>
        <taxon>Bacteria</taxon>
        <taxon>Bacillati</taxon>
        <taxon>Actinomycetota</taxon>
        <taxon>Actinomycetes</taxon>
        <taxon>Frankiales</taxon>
        <taxon>Frankiaceae</taxon>
        <taxon>Parafrankia</taxon>
    </lineage>
</organism>
<keyword evidence="2" id="KW-1185">Reference proteome</keyword>
<dbReference type="RefSeq" id="WP_091284640.1">
    <property type="nucleotide sequence ID" value="NZ_FAOZ01000035.1"/>
</dbReference>
<dbReference type="AlphaFoldDB" id="A0A0S4QYC3"/>
<dbReference type="InterPro" id="IPR012349">
    <property type="entry name" value="Split_barrel_FMN-bd"/>
</dbReference>
<reference evidence="2" key="1">
    <citation type="submission" date="2015-11" db="EMBL/GenBank/DDBJ databases">
        <authorList>
            <person name="Varghese N."/>
        </authorList>
    </citation>
    <scope>NUCLEOTIDE SEQUENCE [LARGE SCALE GENOMIC DNA]</scope>
    <source>
        <strain evidence="2">DSM 45899</strain>
    </source>
</reference>
<gene>
    <name evidence="1" type="ORF">Ga0074812_13536</name>
</gene>
<proteinExistence type="predicted"/>